<feature type="chain" id="PRO_5041733289" evidence="1">
    <location>
        <begin position="32"/>
        <end position="130"/>
    </location>
</feature>
<protein>
    <submittedName>
        <fullName evidence="2">Uncharacterized protein</fullName>
    </submittedName>
</protein>
<dbReference type="RefSeq" id="WP_420039443.1">
    <property type="nucleotide sequence ID" value="NZ_CP128986.1"/>
</dbReference>
<sequence>MTTTLKTRIGAAVAALGIAAGGLVAVAPAQAQAQAATSGIAPGTYCVMNYVYGVLPVKNHATVYHGKLITTRTIGRDSYRIHATRHGGWVDQPGLQRVTYRKTGTKVYRGNIMLGTVPIGTSTLSKNCRR</sequence>
<name>A0AA97CXK6_9ACTN</name>
<accession>A0AA97CXK6</accession>
<feature type="signal peptide" evidence="1">
    <location>
        <begin position="1"/>
        <end position="31"/>
    </location>
</feature>
<evidence type="ECO:0000256" key="1">
    <source>
        <dbReference type="SAM" id="SignalP"/>
    </source>
</evidence>
<evidence type="ECO:0000313" key="2">
    <source>
        <dbReference type="EMBL" id="WOC13639.1"/>
    </source>
</evidence>
<dbReference type="AlphaFoldDB" id="A0AA97CXK6"/>
<keyword evidence="1" id="KW-0732">Signal</keyword>
<reference evidence="2" key="1">
    <citation type="submission" date="2023-06" db="EMBL/GenBank/DDBJ databases">
        <title>Gordonia sp. nov. and Pseudochrobactrum sp. nov., two species isolated from the burying beetle Nicrophorus vespilloides.</title>
        <authorList>
            <person name="Poehlein A."/>
            <person name="Guzman J."/>
            <person name="Daniel R."/>
            <person name="Vilcinskas A."/>
        </authorList>
    </citation>
    <scope>NUCLEOTIDE SEQUENCE</scope>
    <source>
        <strain evidence="2">MP11Mi</strain>
    </source>
</reference>
<dbReference type="EMBL" id="CP128986">
    <property type="protein sequence ID" value="WOC13639.1"/>
    <property type="molecule type" value="Genomic_DNA"/>
</dbReference>
<proteinExistence type="predicted"/>
<gene>
    <name evidence="2" type="ORF">MP11Mi_27430</name>
</gene>
<organism evidence="2">
    <name type="scientific">Gordonia sp. MP11Mi</name>
    <dbReference type="NCBI Taxonomy" id="3022769"/>
    <lineage>
        <taxon>Bacteria</taxon>
        <taxon>Bacillati</taxon>
        <taxon>Actinomycetota</taxon>
        <taxon>Actinomycetes</taxon>
        <taxon>Mycobacteriales</taxon>
        <taxon>Gordoniaceae</taxon>
        <taxon>Gordonia</taxon>
    </lineage>
</organism>